<name>A0AAU0F1L2_9FLAO</name>
<dbReference type="Proteomes" id="UP001432059">
    <property type="component" value="Chromosome"/>
</dbReference>
<gene>
    <name evidence="1" type="ORF">BPO_1982</name>
</gene>
<keyword evidence="2" id="KW-1185">Reference proteome</keyword>
<reference evidence="1" key="1">
    <citation type="submission" date="2023-10" db="EMBL/GenBank/DDBJ databases">
        <title>Characterization and whole genome sequencing of a novel strain of Bergeyella porcorum QD2021 isolated from pig.</title>
        <authorList>
            <person name="Liu G."/>
            <person name="Chen C."/>
            <person name="Han X."/>
        </authorList>
    </citation>
    <scope>NUCLEOTIDE SEQUENCE</scope>
    <source>
        <strain evidence="1">QD2021</strain>
    </source>
</reference>
<evidence type="ECO:0000313" key="1">
    <source>
        <dbReference type="EMBL" id="WOC52629.1"/>
    </source>
</evidence>
<dbReference type="KEGG" id="bpor:BPO_1982"/>
<dbReference type="RefSeq" id="WP_327983993.1">
    <property type="nucleotide sequence ID" value="NZ_CP136426.1"/>
</dbReference>
<organism evidence="1 2">
    <name type="scientific">Bergeyella porcorum</name>
    <dbReference type="NCBI Taxonomy" id="1735111"/>
    <lineage>
        <taxon>Bacteria</taxon>
        <taxon>Pseudomonadati</taxon>
        <taxon>Bacteroidota</taxon>
        <taxon>Flavobacteriia</taxon>
        <taxon>Flavobacteriales</taxon>
        <taxon>Weeksellaceae</taxon>
        <taxon>Bergeyella</taxon>
    </lineage>
</organism>
<dbReference type="AlphaFoldDB" id="A0AAU0F1L2"/>
<accession>A0AAU0F1L2</accession>
<sequence>MENGEQLDFREEETEAIALGIIPTLVNLKSKYSNVNFYLKKIYYNALN</sequence>
<proteinExistence type="predicted"/>
<dbReference type="EMBL" id="CP136426">
    <property type="protein sequence ID" value="WOC52629.1"/>
    <property type="molecule type" value="Genomic_DNA"/>
</dbReference>
<evidence type="ECO:0000313" key="2">
    <source>
        <dbReference type="Proteomes" id="UP001432059"/>
    </source>
</evidence>
<protein>
    <submittedName>
        <fullName evidence="1">Uncharacterized protein</fullName>
    </submittedName>
</protein>